<dbReference type="InterPro" id="IPR006502">
    <property type="entry name" value="PDDEXK-like"/>
</dbReference>
<dbReference type="OrthoDB" id="691424at2759"/>
<proteinExistence type="predicted"/>
<evidence type="ECO:0000313" key="1">
    <source>
        <dbReference type="EMBL" id="KAG0462293.1"/>
    </source>
</evidence>
<comment type="caution">
    <text evidence="1">The sequence shown here is derived from an EMBL/GenBank/DDBJ whole genome shotgun (WGS) entry which is preliminary data.</text>
</comment>
<dbReference type="EMBL" id="JADCNM010000011">
    <property type="protein sequence ID" value="KAG0462293.1"/>
    <property type="molecule type" value="Genomic_DNA"/>
</dbReference>
<protein>
    <submittedName>
        <fullName evidence="1">Uncharacterized protein</fullName>
    </submittedName>
</protein>
<name>A0A835UI59_VANPL</name>
<evidence type="ECO:0000313" key="2">
    <source>
        <dbReference type="Proteomes" id="UP000639772"/>
    </source>
</evidence>
<dbReference type="PANTHER" id="PTHR31579">
    <property type="entry name" value="OS03G0796600 PROTEIN"/>
    <property type="match status" value="1"/>
</dbReference>
<organism evidence="1 2">
    <name type="scientific">Vanilla planifolia</name>
    <name type="common">Vanilla</name>
    <dbReference type="NCBI Taxonomy" id="51239"/>
    <lineage>
        <taxon>Eukaryota</taxon>
        <taxon>Viridiplantae</taxon>
        <taxon>Streptophyta</taxon>
        <taxon>Embryophyta</taxon>
        <taxon>Tracheophyta</taxon>
        <taxon>Spermatophyta</taxon>
        <taxon>Magnoliopsida</taxon>
        <taxon>Liliopsida</taxon>
        <taxon>Asparagales</taxon>
        <taxon>Orchidaceae</taxon>
        <taxon>Vanilloideae</taxon>
        <taxon>Vanilleae</taxon>
        <taxon>Vanilla</taxon>
    </lineage>
</organism>
<dbReference type="PANTHER" id="PTHR31579:SF39">
    <property type="entry name" value="OS01G0973600 PROTEIN"/>
    <property type="match status" value="1"/>
</dbReference>
<sequence length="357" mass="39731">MLLKEGLDVRGRDARSRLAFSQNPLIKHGSWKLDRKSTGGARNIGGDGDCRVCAAAGDLRIRLADGDGNEFIGQIGGFSHESEHDLAIMVSDFLENGSTGAESRCSSDSDSGFSDPNHFVESVRFLTCSADHSESSMLSTVQSLLLSIDDTNLLSANVDRCNCSCIRQSLVKLLRLNGYDAALCISTWQGFGNVPGGDHEYIDVILNDKVGSSDRLIIDIDLRSHFEIARAVESYNAVMNSLPIIFVGSMAKLNQLLQIMVDAAKYSLNQHSMPLPPWRSLPYLQAKWQSDYERRPHPQGQNDLLFTSSDHKQCIGHLRRLKSSVHSEIDAERLLKPITNDKKRMDKLDRRQFMFSN</sequence>
<dbReference type="NCBIfam" id="TIGR01615">
    <property type="entry name" value="A_thal_3542"/>
    <property type="match status" value="1"/>
</dbReference>
<dbReference type="AlphaFoldDB" id="A0A835UI59"/>
<dbReference type="Proteomes" id="UP000639772">
    <property type="component" value="Chromosome 11"/>
</dbReference>
<reference evidence="1 2" key="1">
    <citation type="journal article" date="2020" name="Nat. Food">
        <title>A phased Vanilla planifolia genome enables genetic improvement of flavour and production.</title>
        <authorList>
            <person name="Hasing T."/>
            <person name="Tang H."/>
            <person name="Brym M."/>
            <person name="Khazi F."/>
            <person name="Huang T."/>
            <person name="Chambers A.H."/>
        </authorList>
    </citation>
    <scope>NUCLEOTIDE SEQUENCE [LARGE SCALE GENOMIC DNA]</scope>
    <source>
        <tissue evidence="1">Leaf</tissue>
    </source>
</reference>
<dbReference type="Pfam" id="PF04720">
    <property type="entry name" value="PDDEXK_6"/>
    <property type="match status" value="1"/>
</dbReference>
<accession>A0A835UI59</accession>
<gene>
    <name evidence="1" type="ORF">HPP92_020769</name>
</gene>